<keyword evidence="1" id="KW-0614">Plasmid</keyword>
<geneLocation type="plasmid" evidence="1">
    <name>unnamed1</name>
</geneLocation>
<dbReference type="RefSeq" id="WP_104932867.1">
    <property type="nucleotide sequence ID" value="NZ_CP019656.1"/>
</dbReference>
<organism evidence="1 2">
    <name type="scientific">Paenibacillus larvae subsp. larvae</name>
    <dbReference type="NCBI Taxonomy" id="147375"/>
    <lineage>
        <taxon>Bacteria</taxon>
        <taxon>Bacillati</taxon>
        <taxon>Bacillota</taxon>
        <taxon>Bacilli</taxon>
        <taxon>Bacillales</taxon>
        <taxon>Paenibacillaceae</taxon>
        <taxon>Paenibacillus</taxon>
    </lineage>
</organism>
<dbReference type="EMBL" id="CP019656">
    <property type="protein sequence ID" value="AVF28854.1"/>
    <property type="molecule type" value="Genomic_DNA"/>
</dbReference>
<protein>
    <submittedName>
        <fullName evidence="1">Uncharacterized protein</fullName>
    </submittedName>
</protein>
<gene>
    <name evidence="1" type="ORF">ERICIII_04851</name>
</gene>
<evidence type="ECO:0000313" key="1">
    <source>
        <dbReference type="EMBL" id="AVF28854.1"/>
    </source>
</evidence>
<sequence length="116" mass="13084">MEQLIAGMQKIIAELIKWQTANPNVPEAVNQAIQNYRNEMIKKIETMAKTPFETGDIVELVSSSYEDSEHFSGDLGKVVDVKSSVLPCGHVEHDIQVVWDNGTDECWINAADFIRY</sequence>
<name>A0A2L1U7D5_9BACL</name>
<proteinExistence type="predicted"/>
<accession>A0A2L1U7D5</accession>
<dbReference type="Proteomes" id="UP000239833">
    <property type="component" value="Plasmid unnamed1"/>
</dbReference>
<evidence type="ECO:0000313" key="2">
    <source>
        <dbReference type="Proteomes" id="UP000239833"/>
    </source>
</evidence>
<reference evidence="2" key="1">
    <citation type="submission" date="2017-02" db="EMBL/GenBank/DDBJ databases">
        <title>Delineation of Paenibacillus larvae strains originating from foulbrood outbreaks.</title>
        <authorList>
            <person name="Beims H."/>
            <person name="Bunk B."/>
            <person name="Sproeer C."/>
            <person name="Mohr K.I."/>
            <person name="Pradella S."/>
            <person name="Guenther G."/>
            <person name="Rohde M."/>
            <person name="von der Ohe W."/>
            <person name="Steinert M."/>
        </authorList>
    </citation>
    <scope>NUCLEOTIDE SEQUENCE [LARGE SCALE GENOMIC DNA]</scope>
    <source>
        <strain evidence="2">Eric_III</strain>
        <plasmid evidence="2">Plasmid unnamed1</plasmid>
    </source>
</reference>
<dbReference type="AlphaFoldDB" id="A0A2L1U7D5"/>